<comment type="caution">
    <text evidence="1">The sequence shown here is derived from an EMBL/GenBank/DDBJ whole genome shotgun (WGS) entry which is preliminary data.</text>
</comment>
<keyword evidence="2" id="KW-1185">Reference proteome</keyword>
<proteinExistence type="predicted"/>
<accession>A0ACB6RAU5</accession>
<protein>
    <submittedName>
        <fullName evidence="1">Uncharacterized protein</fullName>
    </submittedName>
</protein>
<sequence length="289" mass="31294">MGSTLENRQTVSDFDPKSYYTFHNDVSPNNTLSSGLQQNTKGAVNMTIQQVFSSSENWQLYLQQGRYFIRNYDYGGGYQLGLEETSPSVPRLLPRSGALGQQWSLTRQDDGTWKFTNGLLGNNSALALSTGNTVPGMQPSEKGTHWSIEINVSAKQPKDPEMYTDVKGFEVAVSSSSSIASTTTATSTGGSIASATSAYNPSHTTPSLSTTLSSSTHKSDSLKPGAIAGIVIGAVFLLVVIGLAAFHLMSRRKEKKAPAELEAIYPVVHPAIQERPREEYKNKHLVELA</sequence>
<evidence type="ECO:0000313" key="2">
    <source>
        <dbReference type="Proteomes" id="UP000799755"/>
    </source>
</evidence>
<gene>
    <name evidence="1" type="ORF">BDR25DRAFT_339442</name>
</gene>
<dbReference type="EMBL" id="MU003494">
    <property type="protein sequence ID" value="KAF2476434.1"/>
    <property type="molecule type" value="Genomic_DNA"/>
</dbReference>
<reference evidence="1" key="1">
    <citation type="journal article" date="2020" name="Stud. Mycol.">
        <title>101 Dothideomycetes genomes: a test case for predicting lifestyles and emergence of pathogens.</title>
        <authorList>
            <person name="Haridas S."/>
            <person name="Albert R."/>
            <person name="Binder M."/>
            <person name="Bloem J."/>
            <person name="Labutti K."/>
            <person name="Salamov A."/>
            <person name="Andreopoulos B."/>
            <person name="Baker S."/>
            <person name="Barry K."/>
            <person name="Bills G."/>
            <person name="Bluhm B."/>
            <person name="Cannon C."/>
            <person name="Castanera R."/>
            <person name="Culley D."/>
            <person name="Daum C."/>
            <person name="Ezra D."/>
            <person name="Gonzalez J."/>
            <person name="Henrissat B."/>
            <person name="Kuo A."/>
            <person name="Liang C."/>
            <person name="Lipzen A."/>
            <person name="Lutzoni F."/>
            <person name="Magnuson J."/>
            <person name="Mondo S."/>
            <person name="Nolan M."/>
            <person name="Ohm R."/>
            <person name="Pangilinan J."/>
            <person name="Park H.-J."/>
            <person name="Ramirez L."/>
            <person name="Alfaro M."/>
            <person name="Sun H."/>
            <person name="Tritt A."/>
            <person name="Yoshinaga Y."/>
            <person name="Zwiers L.-H."/>
            <person name="Turgeon B."/>
            <person name="Goodwin S."/>
            <person name="Spatafora J."/>
            <person name="Crous P."/>
            <person name="Grigoriev I."/>
        </authorList>
    </citation>
    <scope>NUCLEOTIDE SEQUENCE</scope>
    <source>
        <strain evidence="1">ATCC 200398</strain>
    </source>
</reference>
<dbReference type="Proteomes" id="UP000799755">
    <property type="component" value="Unassembled WGS sequence"/>
</dbReference>
<organism evidence="1 2">
    <name type="scientific">Lindgomyces ingoldianus</name>
    <dbReference type="NCBI Taxonomy" id="673940"/>
    <lineage>
        <taxon>Eukaryota</taxon>
        <taxon>Fungi</taxon>
        <taxon>Dikarya</taxon>
        <taxon>Ascomycota</taxon>
        <taxon>Pezizomycotina</taxon>
        <taxon>Dothideomycetes</taxon>
        <taxon>Pleosporomycetidae</taxon>
        <taxon>Pleosporales</taxon>
        <taxon>Lindgomycetaceae</taxon>
        <taxon>Lindgomyces</taxon>
    </lineage>
</organism>
<evidence type="ECO:0000313" key="1">
    <source>
        <dbReference type="EMBL" id="KAF2476434.1"/>
    </source>
</evidence>
<name>A0ACB6RAU5_9PLEO</name>